<evidence type="ECO:0000313" key="1">
    <source>
        <dbReference type="EMBL" id="RDX85723.1"/>
    </source>
</evidence>
<accession>A0A371G5V1</accession>
<proteinExistence type="predicted"/>
<gene>
    <name evidence="1" type="ORF">CR513_33055</name>
</gene>
<dbReference type="EMBL" id="QJKJ01006719">
    <property type="protein sequence ID" value="RDX85723.1"/>
    <property type="molecule type" value="Genomic_DNA"/>
</dbReference>
<sequence length="126" mass="14812">MKTLIFDELLGALKVHEVHLQKGEKLVAKDPLALKIGETSSRKAKKKHFKAFKVEEFDNLDETPSELINESLSIFKQMLKKKGKFKYFSSKKDKYNKYSKKEIDIVCFECKTLKHIKVEYPKLRKM</sequence>
<reference evidence="1" key="1">
    <citation type="submission" date="2018-05" db="EMBL/GenBank/DDBJ databases">
        <title>Draft genome of Mucuna pruriens seed.</title>
        <authorList>
            <person name="Nnadi N.E."/>
            <person name="Vos R."/>
            <person name="Hasami M.H."/>
            <person name="Devisetty U.K."/>
            <person name="Aguiy J.C."/>
        </authorList>
    </citation>
    <scope>NUCLEOTIDE SEQUENCE [LARGE SCALE GENOMIC DNA]</scope>
    <source>
        <strain evidence="1">JCA_2017</strain>
    </source>
</reference>
<organism evidence="1 2">
    <name type="scientific">Mucuna pruriens</name>
    <name type="common">Velvet bean</name>
    <name type="synonym">Dolichos pruriens</name>
    <dbReference type="NCBI Taxonomy" id="157652"/>
    <lineage>
        <taxon>Eukaryota</taxon>
        <taxon>Viridiplantae</taxon>
        <taxon>Streptophyta</taxon>
        <taxon>Embryophyta</taxon>
        <taxon>Tracheophyta</taxon>
        <taxon>Spermatophyta</taxon>
        <taxon>Magnoliopsida</taxon>
        <taxon>eudicotyledons</taxon>
        <taxon>Gunneridae</taxon>
        <taxon>Pentapetalae</taxon>
        <taxon>rosids</taxon>
        <taxon>fabids</taxon>
        <taxon>Fabales</taxon>
        <taxon>Fabaceae</taxon>
        <taxon>Papilionoideae</taxon>
        <taxon>50 kb inversion clade</taxon>
        <taxon>NPAAA clade</taxon>
        <taxon>indigoferoid/millettioid clade</taxon>
        <taxon>Phaseoleae</taxon>
        <taxon>Mucuna</taxon>
    </lineage>
</organism>
<feature type="non-terminal residue" evidence="1">
    <location>
        <position position="1"/>
    </location>
</feature>
<name>A0A371G5V1_MUCPR</name>
<dbReference type="Proteomes" id="UP000257109">
    <property type="component" value="Unassembled WGS sequence"/>
</dbReference>
<keyword evidence="2" id="KW-1185">Reference proteome</keyword>
<protein>
    <submittedName>
        <fullName evidence="1">Uncharacterized protein</fullName>
    </submittedName>
</protein>
<evidence type="ECO:0000313" key="2">
    <source>
        <dbReference type="Proteomes" id="UP000257109"/>
    </source>
</evidence>
<comment type="caution">
    <text evidence="1">The sequence shown here is derived from an EMBL/GenBank/DDBJ whole genome shotgun (WGS) entry which is preliminary data.</text>
</comment>
<dbReference type="AlphaFoldDB" id="A0A371G5V1"/>